<dbReference type="EMBL" id="MPDK01000007">
    <property type="protein sequence ID" value="PWI57990.1"/>
    <property type="molecule type" value="Genomic_DNA"/>
</dbReference>
<evidence type="ECO:0008006" key="4">
    <source>
        <dbReference type="Google" id="ProtNLM"/>
    </source>
</evidence>
<dbReference type="RefSeq" id="WP_109430300.1">
    <property type="nucleotide sequence ID" value="NZ_MPDK01000007.1"/>
</dbReference>
<proteinExistence type="predicted"/>
<sequence length="152" mass="16634">MKKLALLGLVMATILSFSAGQTLAHAMHSPETNATPQFVEQAFAATHAHMTGFEVHDWTTLHNEFVPVQTLVTEAHTYAADLGLTNMHVFTHQDAQDHVAQWSGTVNFGPRAPRVTATVEMASMVFPDAPAQTVLILRYLGFTDDEQVFAKA</sequence>
<organism evidence="2 3">
    <name type="scientific">Sulfoacidibacillus thermotolerans</name>
    <name type="common">Acidibacillus sulfuroxidans</name>
    <dbReference type="NCBI Taxonomy" id="1765684"/>
    <lineage>
        <taxon>Bacteria</taxon>
        <taxon>Bacillati</taxon>
        <taxon>Bacillota</taxon>
        <taxon>Bacilli</taxon>
        <taxon>Bacillales</taxon>
        <taxon>Alicyclobacillaceae</taxon>
        <taxon>Sulfoacidibacillus</taxon>
    </lineage>
</organism>
<protein>
    <recommendedName>
        <fullName evidence="4">SnoaL-like domain-containing protein</fullName>
    </recommendedName>
</protein>
<accession>A0A2U3D9M6</accession>
<keyword evidence="3" id="KW-1185">Reference proteome</keyword>
<feature type="chain" id="PRO_5039055211" description="SnoaL-like domain-containing protein" evidence="1">
    <location>
        <begin position="20"/>
        <end position="152"/>
    </location>
</feature>
<name>A0A2U3D9M6_SULT2</name>
<evidence type="ECO:0000256" key="1">
    <source>
        <dbReference type="SAM" id="SignalP"/>
    </source>
</evidence>
<feature type="signal peptide" evidence="1">
    <location>
        <begin position="1"/>
        <end position="19"/>
    </location>
</feature>
<comment type="caution">
    <text evidence="2">The sequence shown here is derived from an EMBL/GenBank/DDBJ whole genome shotgun (WGS) entry which is preliminary data.</text>
</comment>
<evidence type="ECO:0000313" key="2">
    <source>
        <dbReference type="EMBL" id="PWI57990.1"/>
    </source>
</evidence>
<dbReference type="Proteomes" id="UP000245380">
    <property type="component" value="Unassembled WGS sequence"/>
</dbReference>
<keyword evidence="1" id="KW-0732">Signal</keyword>
<gene>
    <name evidence="2" type="ORF">BM613_06225</name>
</gene>
<dbReference type="AlphaFoldDB" id="A0A2U3D9M6"/>
<evidence type="ECO:0000313" key="3">
    <source>
        <dbReference type="Proteomes" id="UP000245380"/>
    </source>
</evidence>
<reference evidence="2 3" key="1">
    <citation type="submission" date="2016-11" db="EMBL/GenBank/DDBJ databases">
        <title>Comparative genomics of Acidibacillus ferroxidans species.</title>
        <authorList>
            <person name="Oliveira G."/>
            <person name="Nunes G."/>
            <person name="Oliveira R."/>
            <person name="Araujo F."/>
            <person name="Salim A."/>
            <person name="Scholte L."/>
            <person name="Morais D."/>
            <person name="Nancucheo I."/>
            <person name="Johnson D.B."/>
            <person name="Grail B."/>
            <person name="Bittencourt J."/>
            <person name="Valadares R."/>
        </authorList>
    </citation>
    <scope>NUCLEOTIDE SEQUENCE [LARGE SCALE GENOMIC DNA]</scope>
    <source>
        <strain evidence="2 3">Y002</strain>
    </source>
</reference>
<dbReference type="OrthoDB" id="2374820at2"/>